<dbReference type="KEGG" id="dax:FDQ92_13050"/>
<comment type="catalytic activity">
    <reaction evidence="7">
        <text>a UDP-3-O-[(3R)-3-hydroxyacyl]-alpha-D-glucosamine + a (3R)-hydroxyacyl-[ACP] = a UDP-2-N,3-O-bis[(3R)-3-hydroxyacyl]-alpha-D-glucosamine + holo-[ACP] + H(+)</text>
        <dbReference type="Rhea" id="RHEA:53836"/>
        <dbReference type="Rhea" id="RHEA-COMP:9685"/>
        <dbReference type="Rhea" id="RHEA-COMP:9945"/>
        <dbReference type="ChEBI" id="CHEBI:15378"/>
        <dbReference type="ChEBI" id="CHEBI:64479"/>
        <dbReference type="ChEBI" id="CHEBI:78827"/>
        <dbReference type="ChEBI" id="CHEBI:137740"/>
        <dbReference type="ChEBI" id="CHEBI:137748"/>
        <dbReference type="EC" id="2.3.1.191"/>
    </reaction>
</comment>
<keyword evidence="6 7" id="KW-0012">Acyltransferase</keyword>
<organism evidence="9 10">
    <name type="scientific">Desulfoglaeba alkanexedens ALDC</name>
    <dbReference type="NCBI Taxonomy" id="980445"/>
    <lineage>
        <taxon>Bacteria</taxon>
        <taxon>Pseudomonadati</taxon>
        <taxon>Thermodesulfobacteriota</taxon>
        <taxon>Syntrophobacteria</taxon>
        <taxon>Syntrophobacterales</taxon>
        <taxon>Syntrophobacteraceae</taxon>
        <taxon>Desulfoglaeba</taxon>
    </lineage>
</organism>
<evidence type="ECO:0000256" key="3">
    <source>
        <dbReference type="ARBA" id="ARBA00022679"/>
    </source>
</evidence>
<keyword evidence="5 7" id="KW-0443">Lipid metabolism</keyword>
<dbReference type="SUPFAM" id="SSF51161">
    <property type="entry name" value="Trimeric LpxA-like enzymes"/>
    <property type="match status" value="1"/>
</dbReference>
<keyword evidence="2 7" id="KW-0441">Lipid A biosynthesis</keyword>
<dbReference type="Pfam" id="PF00132">
    <property type="entry name" value="Hexapep"/>
    <property type="match status" value="1"/>
</dbReference>
<dbReference type="InterPro" id="IPR001451">
    <property type="entry name" value="Hexapep"/>
</dbReference>
<evidence type="ECO:0000256" key="2">
    <source>
        <dbReference type="ARBA" id="ARBA00022556"/>
    </source>
</evidence>
<keyword evidence="10" id="KW-1185">Reference proteome</keyword>
<dbReference type="InterPro" id="IPR020573">
    <property type="entry name" value="UDP_GlcNAc_AcTrfase_non-rep"/>
</dbReference>
<dbReference type="AlphaFoldDB" id="A0A4P8L771"/>
<dbReference type="InterPro" id="IPR007691">
    <property type="entry name" value="LpxD"/>
</dbReference>
<gene>
    <name evidence="7 9" type="primary">lpxD</name>
    <name evidence="9" type="ORF">FDQ92_13050</name>
</gene>
<comment type="subunit">
    <text evidence="7">Homotrimer.</text>
</comment>
<dbReference type="UniPathway" id="UPA00973"/>
<dbReference type="GO" id="GO:0009245">
    <property type="term" value="P:lipid A biosynthetic process"/>
    <property type="evidence" value="ECO:0007669"/>
    <property type="project" value="UniProtKB-UniRule"/>
</dbReference>
<evidence type="ECO:0000256" key="5">
    <source>
        <dbReference type="ARBA" id="ARBA00023098"/>
    </source>
</evidence>
<comment type="similarity">
    <text evidence="7">Belongs to the transferase hexapeptide repeat family. LpxD subfamily.</text>
</comment>
<dbReference type="GO" id="GO:0103118">
    <property type="term" value="F:UDP-3-O-[(3R)-3-hydroxyacyl]-glucosamine N-acyltransferase activity"/>
    <property type="evidence" value="ECO:0007669"/>
    <property type="project" value="UniProtKB-EC"/>
</dbReference>
<evidence type="ECO:0000313" key="9">
    <source>
        <dbReference type="EMBL" id="QCQ23015.1"/>
    </source>
</evidence>
<dbReference type="OrthoDB" id="9784739at2"/>
<dbReference type="NCBIfam" id="TIGR01853">
    <property type="entry name" value="lipid_A_lpxD"/>
    <property type="match status" value="1"/>
</dbReference>
<comment type="function">
    <text evidence="7">Catalyzes the N-acylation of UDP-3-O-acylglucosamine using 3-hydroxyacyl-ACP as the acyl donor. Is involved in the biosynthesis of lipid A, a phosphorylated glycolipid that anchors the lipopolysaccharide to the outer membrane of the cell.</text>
</comment>
<dbReference type="GO" id="GO:0016020">
    <property type="term" value="C:membrane"/>
    <property type="evidence" value="ECO:0007669"/>
    <property type="project" value="GOC"/>
</dbReference>
<dbReference type="Proteomes" id="UP000298602">
    <property type="component" value="Chromosome"/>
</dbReference>
<dbReference type="Gene3D" id="3.40.1390.10">
    <property type="entry name" value="MurE/MurF, N-terminal domain"/>
    <property type="match status" value="1"/>
</dbReference>
<keyword evidence="4 7" id="KW-0677">Repeat</keyword>
<dbReference type="CDD" id="cd03352">
    <property type="entry name" value="LbH_LpxD"/>
    <property type="match status" value="1"/>
</dbReference>
<reference evidence="9 10" key="1">
    <citation type="submission" date="2019-05" db="EMBL/GenBank/DDBJ databases">
        <title>The Complete Genome Sequence of the n-alkane-degrading Desulfoglaeba alkanexedens ALDC reveals multiple alkylsuccinate synthase gene clusters.</title>
        <authorList>
            <person name="Callaghan A.V."/>
            <person name="Davidova I.A."/>
            <person name="Duncan K.E."/>
            <person name="Morris B."/>
            <person name="McInerney M.J."/>
        </authorList>
    </citation>
    <scope>NUCLEOTIDE SEQUENCE [LARGE SCALE GENOMIC DNA]</scope>
    <source>
        <strain evidence="9 10">ALDC</strain>
    </source>
</reference>
<dbReference type="EC" id="2.3.1.191" evidence="7"/>
<evidence type="ECO:0000256" key="7">
    <source>
        <dbReference type="HAMAP-Rule" id="MF_00523"/>
    </source>
</evidence>
<dbReference type="InterPro" id="IPR011004">
    <property type="entry name" value="Trimer_LpxA-like_sf"/>
</dbReference>
<dbReference type="NCBIfam" id="NF002060">
    <property type="entry name" value="PRK00892.1"/>
    <property type="match status" value="1"/>
</dbReference>
<keyword evidence="1 7" id="KW-0444">Lipid biosynthesis</keyword>
<evidence type="ECO:0000256" key="4">
    <source>
        <dbReference type="ARBA" id="ARBA00022737"/>
    </source>
</evidence>
<proteinExistence type="inferred from homology"/>
<name>A0A4P8L771_9BACT</name>
<dbReference type="PROSITE" id="PS00101">
    <property type="entry name" value="HEXAPEP_TRANSFERASES"/>
    <property type="match status" value="1"/>
</dbReference>
<evidence type="ECO:0000256" key="1">
    <source>
        <dbReference type="ARBA" id="ARBA00022516"/>
    </source>
</evidence>
<dbReference type="PANTHER" id="PTHR43378">
    <property type="entry name" value="UDP-3-O-ACYLGLUCOSAMINE N-ACYLTRANSFERASE"/>
    <property type="match status" value="1"/>
</dbReference>
<reference evidence="9 10" key="2">
    <citation type="submission" date="2019-05" db="EMBL/GenBank/DDBJ databases">
        <authorList>
            <person name="Suflita J.M."/>
            <person name="Marks C.R."/>
        </authorList>
    </citation>
    <scope>NUCLEOTIDE SEQUENCE [LARGE SCALE GENOMIC DNA]</scope>
    <source>
        <strain evidence="9 10">ALDC</strain>
    </source>
</reference>
<dbReference type="GO" id="GO:0016410">
    <property type="term" value="F:N-acyltransferase activity"/>
    <property type="evidence" value="ECO:0007669"/>
    <property type="project" value="InterPro"/>
</dbReference>
<dbReference type="RefSeq" id="WP_137425298.1">
    <property type="nucleotide sequence ID" value="NZ_CP040098.1"/>
</dbReference>
<sequence length="366" mass="39445">MTVHQKSAYTLGELAEILGVPYRGDPAIVIRGVGPLEAAEPDRLSFLANAKYASMVPRSRAGAIVVEPSLADTMDRPLLLSERPYLTMARAAQLFHRLPPLNDGVHETAFVAEGVELGPEVRVGPLVHLGSGSRIGARTRVYGSAYIGCGVSVGEDCLIYPGVYILDGCRIGDRVIVHSGTVIGSDGYGFAQDEQGRHVKIPQSGIVQIDDDVEIGANCTVDRATFGKTWIQRGTKIDNLVQLAHNVVVGEHSLLVAQVGIAGSTRLGRHVVLGGQVGVVGHIELGDAVRVGAQSGVAHSVEPGKDLIGSPAVEHRQWFRTHANIQRLPRMKNQIRELQKRVAELEGYLKQLRPQAEEDEVHESND</sequence>
<dbReference type="EMBL" id="CP040098">
    <property type="protein sequence ID" value="QCQ23015.1"/>
    <property type="molecule type" value="Genomic_DNA"/>
</dbReference>
<keyword evidence="3 7" id="KW-0808">Transferase</keyword>
<comment type="pathway">
    <text evidence="7">Bacterial outer membrane biogenesis; LPS lipid A biosynthesis.</text>
</comment>
<dbReference type="Gene3D" id="2.160.10.10">
    <property type="entry name" value="Hexapeptide repeat proteins"/>
    <property type="match status" value="1"/>
</dbReference>
<accession>A0A4P8L771</accession>
<feature type="active site" description="Proton acceptor" evidence="7">
    <location>
        <position position="245"/>
    </location>
</feature>
<evidence type="ECO:0000256" key="6">
    <source>
        <dbReference type="ARBA" id="ARBA00023315"/>
    </source>
</evidence>
<dbReference type="InterPro" id="IPR018357">
    <property type="entry name" value="Hexapep_transf_CS"/>
</dbReference>
<protein>
    <recommendedName>
        <fullName evidence="7">UDP-3-O-acylglucosamine N-acyltransferase</fullName>
        <ecNumber evidence="7">2.3.1.191</ecNumber>
    </recommendedName>
</protein>
<feature type="domain" description="UDP-3-O-[3-hydroxymyristoyl] glucosamine N-acyltransferase non-repeat region" evidence="8">
    <location>
        <begin position="28"/>
        <end position="94"/>
    </location>
</feature>
<evidence type="ECO:0000313" key="10">
    <source>
        <dbReference type="Proteomes" id="UP000298602"/>
    </source>
</evidence>
<dbReference type="HAMAP" id="MF_00523">
    <property type="entry name" value="LpxD"/>
    <property type="match status" value="1"/>
</dbReference>
<dbReference type="Pfam" id="PF04613">
    <property type="entry name" value="LpxD"/>
    <property type="match status" value="1"/>
</dbReference>
<evidence type="ECO:0000259" key="8">
    <source>
        <dbReference type="Pfam" id="PF04613"/>
    </source>
</evidence>
<dbReference type="PANTHER" id="PTHR43378:SF2">
    <property type="entry name" value="UDP-3-O-ACYLGLUCOSAMINE N-ACYLTRANSFERASE 1, MITOCHONDRIAL-RELATED"/>
    <property type="match status" value="1"/>
</dbReference>